<feature type="compositionally biased region" description="Acidic residues" evidence="7">
    <location>
        <begin position="122"/>
        <end position="152"/>
    </location>
</feature>
<dbReference type="Pfam" id="PF13167">
    <property type="entry name" value="GTP-bdg_N"/>
    <property type="match status" value="2"/>
</dbReference>
<dbReference type="PANTHER" id="PTHR10229">
    <property type="entry name" value="GTP-BINDING PROTEIN HFLX"/>
    <property type="match status" value="1"/>
</dbReference>
<evidence type="ECO:0000256" key="3">
    <source>
        <dbReference type="ARBA" id="ARBA00022842"/>
    </source>
</evidence>
<feature type="binding site" evidence="5">
    <location>
        <begin position="301"/>
        <end position="308"/>
    </location>
    <ligand>
        <name>GTP</name>
        <dbReference type="ChEBI" id="CHEBI:37565"/>
    </ligand>
</feature>
<dbReference type="InterPro" id="IPR027417">
    <property type="entry name" value="P-loop_NTPase"/>
</dbReference>
<dbReference type="Gene3D" id="6.10.250.2860">
    <property type="match status" value="1"/>
</dbReference>
<dbReference type="FunFam" id="3.40.50.300:FF:000173">
    <property type="entry name" value="GTPase HflX"/>
    <property type="match status" value="1"/>
</dbReference>
<dbReference type="NCBIfam" id="TIGR03156">
    <property type="entry name" value="GTP_HflX"/>
    <property type="match status" value="1"/>
</dbReference>
<dbReference type="HAMAP" id="MF_00900">
    <property type="entry name" value="GTPase_HflX"/>
    <property type="match status" value="1"/>
</dbReference>
<evidence type="ECO:0000313" key="9">
    <source>
        <dbReference type="EMBL" id="CAD8584502.1"/>
    </source>
</evidence>
<evidence type="ECO:0000256" key="6">
    <source>
        <dbReference type="PIRSR" id="PIRSR006809-2"/>
    </source>
</evidence>
<feature type="binding site" evidence="5">
    <location>
        <begin position="441"/>
        <end position="443"/>
    </location>
    <ligand>
        <name>GTP</name>
        <dbReference type="ChEBI" id="CHEBI:37565"/>
    </ligand>
</feature>
<feature type="binding site" evidence="5">
    <location>
        <begin position="348"/>
        <end position="351"/>
    </location>
    <ligand>
        <name>GTP</name>
        <dbReference type="ChEBI" id="CHEBI:37565"/>
    </ligand>
</feature>
<dbReference type="PIRSF" id="PIRSF006809">
    <property type="entry name" value="GTP-binding_hflX_prd"/>
    <property type="match status" value="1"/>
</dbReference>
<evidence type="ECO:0000256" key="5">
    <source>
        <dbReference type="PIRSR" id="PIRSR006809-1"/>
    </source>
</evidence>
<protein>
    <recommendedName>
        <fullName evidence="8">Hflx-type G domain-containing protein</fullName>
    </recommendedName>
</protein>
<dbReference type="GO" id="GO:0043022">
    <property type="term" value="F:ribosome binding"/>
    <property type="evidence" value="ECO:0007669"/>
    <property type="project" value="TreeGrafter"/>
</dbReference>
<feature type="binding site" evidence="6">
    <location>
        <position position="308"/>
    </location>
    <ligand>
        <name>Mg(2+)</name>
        <dbReference type="ChEBI" id="CHEBI:18420"/>
    </ligand>
</feature>
<dbReference type="PRINTS" id="PR00326">
    <property type="entry name" value="GTP1OBG"/>
</dbReference>
<evidence type="ECO:0000256" key="4">
    <source>
        <dbReference type="ARBA" id="ARBA00023134"/>
    </source>
</evidence>
<dbReference type="PROSITE" id="PS51705">
    <property type="entry name" value="G_HFLX"/>
    <property type="match status" value="1"/>
</dbReference>
<feature type="domain" description="Hflx-type G" evidence="8">
    <location>
        <begin position="295"/>
        <end position="463"/>
    </location>
</feature>
<keyword evidence="1 6" id="KW-0479">Metal-binding</keyword>
<feature type="binding site" evidence="5">
    <location>
        <begin position="326"/>
        <end position="330"/>
    </location>
    <ligand>
        <name>GTP</name>
        <dbReference type="ChEBI" id="CHEBI:37565"/>
    </ligand>
</feature>
<evidence type="ECO:0000256" key="1">
    <source>
        <dbReference type="ARBA" id="ARBA00022723"/>
    </source>
</evidence>
<keyword evidence="2 5" id="KW-0547">Nucleotide-binding</keyword>
<dbReference type="PANTHER" id="PTHR10229:SF0">
    <property type="entry name" value="GTP-BINDING PROTEIN 6-RELATED"/>
    <property type="match status" value="1"/>
</dbReference>
<comment type="cofactor">
    <cofactor evidence="6">
        <name>Mg(2+)</name>
        <dbReference type="ChEBI" id="CHEBI:18420"/>
    </cofactor>
</comment>
<feature type="binding site" evidence="6">
    <location>
        <position position="328"/>
    </location>
    <ligand>
        <name>Mg(2+)</name>
        <dbReference type="ChEBI" id="CHEBI:18420"/>
    </ligand>
</feature>
<feature type="region of interest" description="Disordered" evidence="7">
    <location>
        <begin position="120"/>
        <end position="162"/>
    </location>
</feature>
<name>A0A7S0PME1_9CHLO</name>
<dbReference type="Gene3D" id="3.40.50.300">
    <property type="entry name" value="P-loop containing nucleotide triphosphate hydrolases"/>
    <property type="match status" value="1"/>
</dbReference>
<keyword evidence="3 6" id="KW-0460">Magnesium</keyword>
<dbReference type="EMBL" id="HBEW01005868">
    <property type="protein sequence ID" value="CAD8584502.1"/>
    <property type="molecule type" value="Transcribed_RNA"/>
</dbReference>
<dbReference type="CDD" id="cd01878">
    <property type="entry name" value="HflX"/>
    <property type="match status" value="1"/>
</dbReference>
<dbReference type="InterPro" id="IPR032305">
    <property type="entry name" value="GTP-bd_M"/>
</dbReference>
<dbReference type="GO" id="GO:0046872">
    <property type="term" value="F:metal ion binding"/>
    <property type="evidence" value="ECO:0007669"/>
    <property type="project" value="UniProtKB-KW"/>
</dbReference>
<dbReference type="InterPro" id="IPR025121">
    <property type="entry name" value="GTPase_HflX_N"/>
</dbReference>
<dbReference type="Pfam" id="PF16360">
    <property type="entry name" value="GTP-bdg_M"/>
    <property type="match status" value="1"/>
</dbReference>
<dbReference type="AlphaFoldDB" id="A0A7S0PME1"/>
<organism evidence="9">
    <name type="scientific">Ostreococcus mediterraneus</name>
    <dbReference type="NCBI Taxonomy" id="1486918"/>
    <lineage>
        <taxon>Eukaryota</taxon>
        <taxon>Viridiplantae</taxon>
        <taxon>Chlorophyta</taxon>
        <taxon>Mamiellophyceae</taxon>
        <taxon>Mamiellales</taxon>
        <taxon>Bathycoccaceae</taxon>
        <taxon>Ostreococcus</taxon>
    </lineage>
</organism>
<evidence type="ECO:0000256" key="7">
    <source>
        <dbReference type="SAM" id="MobiDB-lite"/>
    </source>
</evidence>
<feature type="binding site" evidence="5">
    <location>
        <begin position="414"/>
        <end position="417"/>
    </location>
    <ligand>
        <name>GTP</name>
        <dbReference type="ChEBI" id="CHEBI:37565"/>
    </ligand>
</feature>
<dbReference type="GO" id="GO:0005525">
    <property type="term" value="F:GTP binding"/>
    <property type="evidence" value="ECO:0007669"/>
    <property type="project" value="UniProtKB-KW"/>
</dbReference>
<feature type="compositionally biased region" description="Basic and acidic residues" evidence="7">
    <location>
        <begin position="153"/>
        <end position="162"/>
    </location>
</feature>
<evidence type="ECO:0000259" key="8">
    <source>
        <dbReference type="PROSITE" id="PS51705"/>
    </source>
</evidence>
<reference evidence="9" key="1">
    <citation type="submission" date="2021-01" db="EMBL/GenBank/DDBJ databases">
        <authorList>
            <person name="Corre E."/>
            <person name="Pelletier E."/>
            <person name="Niang G."/>
            <person name="Scheremetjew M."/>
            <person name="Finn R."/>
            <person name="Kale V."/>
            <person name="Holt S."/>
            <person name="Cochrane G."/>
            <person name="Meng A."/>
            <person name="Brown T."/>
            <person name="Cohen L."/>
        </authorList>
    </citation>
    <scope>NUCLEOTIDE SEQUENCE</scope>
    <source>
        <strain evidence="9">Clade-D-RCC2572</strain>
    </source>
</reference>
<dbReference type="Gene3D" id="3.40.50.11060">
    <property type="entry name" value="GTPase HflX, N-terminal domain"/>
    <property type="match status" value="2"/>
</dbReference>
<dbReference type="GO" id="GO:0005737">
    <property type="term" value="C:cytoplasm"/>
    <property type="evidence" value="ECO:0007669"/>
    <property type="project" value="TreeGrafter"/>
</dbReference>
<gene>
    <name evidence="9" type="ORF">OMED0929_LOCUS4947</name>
</gene>
<dbReference type="InterPro" id="IPR042108">
    <property type="entry name" value="GTPase_HflX_N_sf"/>
</dbReference>
<accession>A0A7S0PME1</accession>
<dbReference type="InterPro" id="IPR030394">
    <property type="entry name" value="G_HFLX_dom"/>
</dbReference>
<dbReference type="InterPro" id="IPR006073">
    <property type="entry name" value="GTP-bd"/>
</dbReference>
<dbReference type="Pfam" id="PF01926">
    <property type="entry name" value="MMR_HSR1"/>
    <property type="match status" value="1"/>
</dbReference>
<dbReference type="SUPFAM" id="SSF52540">
    <property type="entry name" value="P-loop containing nucleoside triphosphate hydrolases"/>
    <property type="match status" value="1"/>
</dbReference>
<sequence>MSWEEIIEQRHKVQTFDFGSTSGADGASASGIRDDMWGWEAQRERVVVVAVGAKSRRDKAFGEFAFEDSLDELERLASTAGCEVVGRMTQKLPQGPVPATYLGSGKIGELRELCGLPRSLDQEEDDDEDEDDEDLFYDDEDEDECWDDDAEDGSNKRDRRNGFDAYAPTVDMVIFDDELSPKQGRNLERKLGGKVRICDRTALILDIFSQRAQTAEGQLQVEMAQLEYQMPRLTKMWSHLERQSGSGAVKGMGEKQIEIDKRLLRDRKSLLQAKIEQVRTHREQYRAKRKSERVPIVSLAGYTNAGKSSLLNALTNADVLAEDKLFATLDPTTRRLDLTNGMTVLMTDTVGFIQKLPTQLVAAFRATLEEVLESSLILHVVDISSDLAEAQINAVDKVLSELDAAHIPQLLVWNKIDNITDEEVMLEIEIAAEERGAVLISAQTGQGMDVLQEKIVEIIKRSTLTRCELLVPYERGALIGEIRRTGFVESEDFLAEGTKVVCYLPVGMSRRKDVIGFLQASTF</sequence>
<keyword evidence="4 5" id="KW-0342">GTP-binding</keyword>
<dbReference type="InterPro" id="IPR016496">
    <property type="entry name" value="GTPase_HflX"/>
</dbReference>
<proteinExistence type="inferred from homology"/>
<evidence type="ECO:0000256" key="2">
    <source>
        <dbReference type="ARBA" id="ARBA00022741"/>
    </source>
</evidence>